<dbReference type="PANTHER" id="PTHR43832">
    <property type="match status" value="1"/>
</dbReference>
<dbReference type="EMBL" id="JACIEZ010000016">
    <property type="protein sequence ID" value="MBB4067219.1"/>
    <property type="molecule type" value="Genomic_DNA"/>
</dbReference>
<keyword evidence="1" id="KW-0808">Transferase</keyword>
<dbReference type="Proteomes" id="UP000528286">
    <property type="component" value="Unassembled WGS sequence"/>
</dbReference>
<dbReference type="PANTHER" id="PTHR43832:SF1">
    <property type="entry name" value="S-ADENOSYL-L-METHIONINE-DEPENDENT METHYLTRANSFERASES SUPERFAMILY PROTEIN"/>
    <property type="match status" value="1"/>
</dbReference>
<dbReference type="FunFam" id="3.40.50.150:FF:000554">
    <property type="entry name" value="Cation-transporting ATPase"/>
    <property type="match status" value="1"/>
</dbReference>
<dbReference type="Pfam" id="PF02353">
    <property type="entry name" value="CMAS"/>
    <property type="match status" value="1"/>
</dbReference>
<organism evidence="1 2">
    <name type="scientific">Gellertiella hungarica</name>
    <dbReference type="NCBI Taxonomy" id="1572859"/>
    <lineage>
        <taxon>Bacteria</taxon>
        <taxon>Pseudomonadati</taxon>
        <taxon>Pseudomonadota</taxon>
        <taxon>Alphaproteobacteria</taxon>
        <taxon>Hyphomicrobiales</taxon>
        <taxon>Rhizobiaceae</taxon>
        <taxon>Gellertiella</taxon>
    </lineage>
</organism>
<keyword evidence="2" id="KW-1185">Reference proteome</keyword>
<dbReference type="GO" id="GO:0008825">
    <property type="term" value="F:cyclopropane-fatty-acyl-phospholipid synthase activity"/>
    <property type="evidence" value="ECO:0007669"/>
    <property type="project" value="UniProtKB-EC"/>
</dbReference>
<sequence length="349" mass="39687">MNMIAFAIQAAERTPIPDTITLAGIDFLCGRTRRRLETVPEQAEIDFARSMGNFPVAVHTDAANDQHYELPAEFFSLFLGAQRKYSSCLYPAASTTLDEAETIALKETADHAEIRDGQTILELGCGWGSLSLFLAANYPNARITSVSNSSSQRAYIEGLASARGITNLTVITADMNVFQTESRFDRIVSVEMFEHMSNWEALLRRAHGWLKPDGRMFLHVFTHKSRSYRFDHSDPADWIAQHFFTGGIMPAHDLPKRFPSLFTVEKEWRWNGRHYRRTALDWLKNFDANQTEIDRILNYVYGKDAALWRRRWRMFFLATAGLFGHADGEVWGVGHYLLKPVAAGEQARG</sequence>
<dbReference type="RefSeq" id="WP_183368454.1">
    <property type="nucleotide sequence ID" value="NZ_JACIEZ010000016.1"/>
</dbReference>
<dbReference type="GO" id="GO:0032259">
    <property type="term" value="P:methylation"/>
    <property type="evidence" value="ECO:0007669"/>
    <property type="project" value="UniProtKB-KW"/>
</dbReference>
<dbReference type="InterPro" id="IPR029063">
    <property type="entry name" value="SAM-dependent_MTases_sf"/>
</dbReference>
<evidence type="ECO:0000313" key="1">
    <source>
        <dbReference type="EMBL" id="MBB4067219.1"/>
    </source>
</evidence>
<dbReference type="EC" id="2.1.1.79" evidence="1"/>
<gene>
    <name evidence="1" type="ORF">GGR23_004450</name>
</gene>
<proteinExistence type="predicted"/>
<dbReference type="Gene3D" id="3.40.50.150">
    <property type="entry name" value="Vaccinia Virus protein VP39"/>
    <property type="match status" value="1"/>
</dbReference>
<name>A0A7W6J9D5_9HYPH</name>
<evidence type="ECO:0000313" key="2">
    <source>
        <dbReference type="Proteomes" id="UP000528286"/>
    </source>
</evidence>
<accession>A0A7W6J9D5</accession>
<dbReference type="SUPFAM" id="SSF53335">
    <property type="entry name" value="S-adenosyl-L-methionine-dependent methyltransferases"/>
    <property type="match status" value="1"/>
</dbReference>
<comment type="caution">
    <text evidence="1">The sequence shown here is derived from an EMBL/GenBank/DDBJ whole genome shotgun (WGS) entry which is preliminary data.</text>
</comment>
<protein>
    <submittedName>
        <fullName evidence="1">Cyclopropane-fatty-acyl-phospholipid synthase</fullName>
        <ecNumber evidence="1">2.1.1.79</ecNumber>
    </submittedName>
</protein>
<keyword evidence="1" id="KW-0489">Methyltransferase</keyword>
<dbReference type="CDD" id="cd02440">
    <property type="entry name" value="AdoMet_MTases"/>
    <property type="match status" value="1"/>
</dbReference>
<dbReference type="AlphaFoldDB" id="A0A7W6J9D5"/>
<reference evidence="1 2" key="1">
    <citation type="submission" date="2020-08" db="EMBL/GenBank/DDBJ databases">
        <title>Genomic Encyclopedia of Type Strains, Phase IV (KMG-IV): sequencing the most valuable type-strain genomes for metagenomic binning, comparative biology and taxonomic classification.</title>
        <authorList>
            <person name="Goeker M."/>
        </authorList>
    </citation>
    <scope>NUCLEOTIDE SEQUENCE [LARGE SCALE GENOMIC DNA]</scope>
    <source>
        <strain evidence="1 2">DSM 29853</strain>
    </source>
</reference>